<comment type="catalytic activity">
    <reaction evidence="10">
        <text>ATP + H2O = ADP + phosphate + H(+)</text>
        <dbReference type="Rhea" id="RHEA:13065"/>
        <dbReference type="ChEBI" id="CHEBI:15377"/>
        <dbReference type="ChEBI" id="CHEBI:15378"/>
        <dbReference type="ChEBI" id="CHEBI:30616"/>
        <dbReference type="ChEBI" id="CHEBI:43474"/>
        <dbReference type="ChEBI" id="CHEBI:456216"/>
        <dbReference type="EC" id="3.6.4.12"/>
    </reaction>
    <physiologicalReaction direction="left-to-right" evidence="10">
        <dbReference type="Rhea" id="RHEA:13066"/>
    </physiologicalReaction>
</comment>
<dbReference type="eggNOG" id="KOG0482">
    <property type="taxonomic scope" value="Eukaryota"/>
</dbReference>
<dbReference type="InterPro" id="IPR001208">
    <property type="entry name" value="MCM_dom"/>
</dbReference>
<dbReference type="KEGG" id="mbr:MONBRDRAFT_14950"/>
<evidence type="ECO:0000256" key="8">
    <source>
        <dbReference type="ARBA" id="ARBA00023242"/>
    </source>
</evidence>
<feature type="non-terminal residue" evidence="14">
    <location>
        <position position="1"/>
    </location>
</feature>
<dbReference type="InterPro" id="IPR008050">
    <property type="entry name" value="MCM7"/>
</dbReference>
<keyword evidence="3 11" id="KW-0547">Nucleotide-binding</keyword>
<dbReference type="SUPFAM" id="SSF52540">
    <property type="entry name" value="P-loop containing nucleoside triphosphate hydrolases"/>
    <property type="match status" value="1"/>
</dbReference>
<dbReference type="Proteomes" id="UP000001357">
    <property type="component" value="Unassembled WGS sequence"/>
</dbReference>
<dbReference type="InterPro" id="IPR003593">
    <property type="entry name" value="AAA+_ATPase"/>
</dbReference>
<evidence type="ECO:0000256" key="12">
    <source>
        <dbReference type="RuleBase" id="RU365012"/>
    </source>
</evidence>
<dbReference type="Gene3D" id="3.40.50.300">
    <property type="entry name" value="P-loop containing nucleotide triphosphate hydrolases"/>
    <property type="match status" value="1"/>
</dbReference>
<dbReference type="FunFam" id="3.40.50.300:FF:000288">
    <property type="entry name" value="DNA replication licensing factor MCM7"/>
    <property type="match status" value="1"/>
</dbReference>
<protein>
    <recommendedName>
        <fullName evidence="12">DNA replication licensing factor MCM7</fullName>
        <ecNumber evidence="12">3.6.4.12</ecNumber>
    </recommendedName>
</protein>
<comment type="similarity">
    <text evidence="11">Belongs to the MCM family.</text>
</comment>
<dbReference type="GO" id="GO:0000727">
    <property type="term" value="P:double-strand break repair via break-induced replication"/>
    <property type="evidence" value="ECO:0000318"/>
    <property type="project" value="GO_Central"/>
</dbReference>
<evidence type="ECO:0000313" key="15">
    <source>
        <dbReference type="Proteomes" id="UP000001357"/>
    </source>
</evidence>
<dbReference type="GO" id="GO:0005524">
    <property type="term" value="F:ATP binding"/>
    <property type="evidence" value="ECO:0007669"/>
    <property type="project" value="UniProtKB-KW"/>
</dbReference>
<accession>A9UTF2</accession>
<dbReference type="PROSITE" id="PS50051">
    <property type="entry name" value="MCM_2"/>
    <property type="match status" value="1"/>
</dbReference>
<dbReference type="InterPro" id="IPR031327">
    <property type="entry name" value="MCM"/>
</dbReference>
<dbReference type="Gene3D" id="2.40.50.140">
    <property type="entry name" value="Nucleic acid-binding proteins"/>
    <property type="match status" value="1"/>
</dbReference>
<keyword evidence="4 12" id="KW-0378">Hydrolase</keyword>
<keyword evidence="2 12" id="KW-0235">DNA replication</keyword>
<dbReference type="SMART" id="SM00382">
    <property type="entry name" value="AAA"/>
    <property type="match status" value="1"/>
</dbReference>
<dbReference type="FunCoup" id="A9UTF2">
    <property type="interactions" value="1169"/>
</dbReference>
<dbReference type="Pfam" id="PF00493">
    <property type="entry name" value="MCM"/>
    <property type="match status" value="1"/>
</dbReference>
<evidence type="ECO:0000256" key="2">
    <source>
        <dbReference type="ARBA" id="ARBA00022705"/>
    </source>
</evidence>
<dbReference type="InterPro" id="IPR041562">
    <property type="entry name" value="MCM_lid"/>
</dbReference>
<dbReference type="InterPro" id="IPR012340">
    <property type="entry name" value="NA-bd_OB-fold"/>
</dbReference>
<dbReference type="GO" id="GO:0003697">
    <property type="term" value="F:single-stranded DNA binding"/>
    <property type="evidence" value="ECO:0000318"/>
    <property type="project" value="GO_Central"/>
</dbReference>
<dbReference type="GeneID" id="5889166"/>
<evidence type="ECO:0000256" key="11">
    <source>
        <dbReference type="RuleBase" id="RU004070"/>
    </source>
</evidence>
<evidence type="ECO:0000256" key="9">
    <source>
        <dbReference type="ARBA" id="ARBA00023306"/>
    </source>
</evidence>
<keyword evidence="8 12" id="KW-0539">Nucleus</keyword>
<dbReference type="PROSITE" id="PS00847">
    <property type="entry name" value="MCM_1"/>
    <property type="match status" value="1"/>
</dbReference>
<dbReference type="Pfam" id="PF17207">
    <property type="entry name" value="MCM_OB"/>
    <property type="match status" value="1"/>
</dbReference>
<evidence type="ECO:0000256" key="10">
    <source>
        <dbReference type="ARBA" id="ARBA00048432"/>
    </source>
</evidence>
<name>A9UTF2_MONBE</name>
<keyword evidence="9 12" id="KW-0131">Cell cycle</keyword>
<dbReference type="AlphaFoldDB" id="A9UTF2"/>
<dbReference type="Gene3D" id="2.20.28.10">
    <property type="match status" value="1"/>
</dbReference>
<proteinExistence type="inferred from homology"/>
<evidence type="ECO:0000256" key="3">
    <source>
        <dbReference type="ARBA" id="ARBA00022741"/>
    </source>
</evidence>
<gene>
    <name evidence="12" type="primary">MCM7</name>
    <name evidence="14" type="ORF">MONBRDRAFT_14950</name>
</gene>
<dbReference type="STRING" id="81824.A9UTF2"/>
<dbReference type="GO" id="GO:0003678">
    <property type="term" value="F:DNA helicase activity"/>
    <property type="evidence" value="ECO:0007669"/>
    <property type="project" value="UniProtKB-EC"/>
</dbReference>
<dbReference type="EMBL" id="CH991545">
    <property type="protein sequence ID" value="EDQ91482.1"/>
    <property type="molecule type" value="Genomic_DNA"/>
</dbReference>
<dbReference type="Pfam" id="PF17855">
    <property type="entry name" value="MCM_lid"/>
    <property type="match status" value="1"/>
</dbReference>
<reference evidence="14 15" key="1">
    <citation type="journal article" date="2008" name="Nature">
        <title>The genome of the choanoflagellate Monosiga brevicollis and the origin of metazoans.</title>
        <authorList>
            <consortium name="JGI Sequencing"/>
            <person name="King N."/>
            <person name="Westbrook M.J."/>
            <person name="Young S.L."/>
            <person name="Kuo A."/>
            <person name="Abedin M."/>
            <person name="Chapman J."/>
            <person name="Fairclough S."/>
            <person name="Hellsten U."/>
            <person name="Isogai Y."/>
            <person name="Letunic I."/>
            <person name="Marr M."/>
            <person name="Pincus D."/>
            <person name="Putnam N."/>
            <person name="Rokas A."/>
            <person name="Wright K.J."/>
            <person name="Zuzow R."/>
            <person name="Dirks W."/>
            <person name="Good M."/>
            <person name="Goodstein D."/>
            <person name="Lemons D."/>
            <person name="Li W."/>
            <person name="Lyons J.B."/>
            <person name="Morris A."/>
            <person name="Nichols S."/>
            <person name="Richter D.J."/>
            <person name="Salamov A."/>
            <person name="Bork P."/>
            <person name="Lim W.A."/>
            <person name="Manning G."/>
            <person name="Miller W.T."/>
            <person name="McGinnis W."/>
            <person name="Shapiro H."/>
            <person name="Tjian R."/>
            <person name="Grigoriev I.V."/>
            <person name="Rokhsar D."/>
        </authorList>
    </citation>
    <scope>NUCLEOTIDE SEQUENCE [LARGE SCALE GENOMIC DNA]</scope>
    <source>
        <strain evidence="15">MX1 / ATCC 50154</strain>
    </source>
</reference>
<dbReference type="GO" id="GO:0005634">
    <property type="term" value="C:nucleus"/>
    <property type="evidence" value="ECO:0000318"/>
    <property type="project" value="GO_Central"/>
</dbReference>
<organism evidence="14 15">
    <name type="scientific">Monosiga brevicollis</name>
    <name type="common">Choanoflagellate</name>
    <dbReference type="NCBI Taxonomy" id="81824"/>
    <lineage>
        <taxon>Eukaryota</taxon>
        <taxon>Choanoflagellata</taxon>
        <taxon>Craspedida</taxon>
        <taxon>Salpingoecidae</taxon>
        <taxon>Monosiga</taxon>
    </lineage>
</organism>
<dbReference type="PRINTS" id="PR01657">
    <property type="entry name" value="MCMFAMILY"/>
</dbReference>
<evidence type="ECO:0000313" key="14">
    <source>
        <dbReference type="EMBL" id="EDQ91482.1"/>
    </source>
</evidence>
<dbReference type="InterPro" id="IPR033762">
    <property type="entry name" value="MCM_OB"/>
</dbReference>
<dbReference type="InParanoid" id="A9UTF2"/>
<dbReference type="PANTHER" id="PTHR11630:SF26">
    <property type="entry name" value="DNA REPLICATION LICENSING FACTOR MCM7"/>
    <property type="match status" value="1"/>
</dbReference>
<dbReference type="InterPro" id="IPR027417">
    <property type="entry name" value="P-loop_NTPase"/>
</dbReference>
<dbReference type="PRINTS" id="PR01663">
    <property type="entry name" value="MCMPROTEIN7"/>
</dbReference>
<dbReference type="GO" id="GO:0006270">
    <property type="term" value="P:DNA replication initiation"/>
    <property type="evidence" value="ECO:0000318"/>
    <property type="project" value="GO_Central"/>
</dbReference>
<sequence>DLCEAIIVNTKRYTSLFADAIDEIAKSLEPTEQNVEPSTLDIYIQHRNSLAAQHQNDEGEPAGHKYPPELLRRYEVVFEVPDDAKTLSIRNVDATHIGSLVRVEGIVTRATAVKPRMTVATYTCDACDQEIFQEIKAPNFMPLYECPSDTCRANRRRGRLHLITRGSKFERFQELKIQEMAKHVPTGHIPRSMTVYVRGSSTRVANPGDQVTITGIFLPVPYSGFRAIRAGLLSDTYLEAQVMLKEKKTYVEQVLTEEMRVEIEEGAHDEEIYDKLSSSIAPEIYGHDDVKKALLLLLVGGVDRKMADGMSIRGDINILLMGDPGVAKSQLLKKVVDLAPRAVYTTGRGSTGVGLTASVTRDPLTNELVLEGGALVMADMGVCCIDEFDKMDEGDRTAIHEVMEQQTISIAKAGITTTLNARSAILAAANPVYGRYNIKKSPTQNINLPDALRSRFDLVFLLLDRPDQDADLRLAQHITYVHSHNDFPELEFEPLSKDFVRNYVALAKQYQPYIEPDMAEQMALRYARLRETAQDDPNEGHVTARMLLAMLRLSTALARLRFSDSVVMDDFDEALRLMDACKASVRAASNASKRTRINPTTSIFRLITKLFETSGENKISLADAQARARGDGFNMQEFNECLHVYEELNVLQIDAARTSITLVR</sequence>
<dbReference type="InterPro" id="IPR018525">
    <property type="entry name" value="MCM_CS"/>
</dbReference>
<dbReference type="SUPFAM" id="SSF50249">
    <property type="entry name" value="Nucleic acid-binding proteins"/>
    <property type="match status" value="1"/>
</dbReference>
<keyword evidence="6 11" id="KW-0067">ATP-binding</keyword>
<evidence type="ECO:0000256" key="5">
    <source>
        <dbReference type="ARBA" id="ARBA00022806"/>
    </source>
</evidence>
<dbReference type="GO" id="GO:0006271">
    <property type="term" value="P:DNA strand elongation involved in DNA replication"/>
    <property type="evidence" value="ECO:0000318"/>
    <property type="project" value="GO_Central"/>
</dbReference>
<feature type="domain" description="MCM C-terminal AAA(+) ATPase" evidence="13">
    <location>
        <begin position="272"/>
        <end position="478"/>
    </location>
</feature>
<evidence type="ECO:0000256" key="1">
    <source>
        <dbReference type="ARBA" id="ARBA00004123"/>
    </source>
</evidence>
<dbReference type="GO" id="GO:0016887">
    <property type="term" value="F:ATP hydrolysis activity"/>
    <property type="evidence" value="ECO:0007669"/>
    <property type="project" value="RHEA"/>
</dbReference>
<keyword evidence="7 11" id="KW-0238">DNA-binding</keyword>
<keyword evidence="15" id="KW-1185">Reference proteome</keyword>
<comment type="function">
    <text evidence="12">Acts as component of the MCM2-7 complex (MCM complex) which is the replicative helicase essential for 'once per cell cycle' DNA replication initiation and elongation in eukaryotic cells. The active ATPase sites in the MCM2-7 ring are formed through the interaction surfaces of two neighboring subunits such that a critical structure of a conserved arginine finger motif is provided in trans relative to the ATP-binding site of the Walker A box of the adjacent subunit. The six ATPase active sites, however, are likely to contribute differentially to the complex helicase activity.</text>
</comment>
<comment type="subcellular location">
    <subcellularLocation>
        <location evidence="1 12">Nucleus</location>
    </subcellularLocation>
</comment>
<dbReference type="PANTHER" id="PTHR11630">
    <property type="entry name" value="DNA REPLICATION LICENSING FACTOR MCM FAMILY MEMBER"/>
    <property type="match status" value="1"/>
</dbReference>
<dbReference type="GO" id="GO:0042555">
    <property type="term" value="C:MCM complex"/>
    <property type="evidence" value="ECO:0000318"/>
    <property type="project" value="GO_Central"/>
</dbReference>
<dbReference type="RefSeq" id="XP_001743904.1">
    <property type="nucleotide sequence ID" value="XM_001743852.1"/>
</dbReference>
<evidence type="ECO:0000256" key="6">
    <source>
        <dbReference type="ARBA" id="ARBA00022840"/>
    </source>
</evidence>
<evidence type="ECO:0000256" key="7">
    <source>
        <dbReference type="ARBA" id="ARBA00023125"/>
    </source>
</evidence>
<dbReference type="SMART" id="SM00350">
    <property type="entry name" value="MCM"/>
    <property type="match status" value="1"/>
</dbReference>
<evidence type="ECO:0000259" key="13">
    <source>
        <dbReference type="PROSITE" id="PS50051"/>
    </source>
</evidence>
<evidence type="ECO:0000256" key="4">
    <source>
        <dbReference type="ARBA" id="ARBA00022801"/>
    </source>
</evidence>
<dbReference type="EC" id="3.6.4.12" evidence="12"/>
<dbReference type="FunFam" id="2.20.28.10:FF:000004">
    <property type="entry name" value="DNA replication licensing factor MCM7"/>
    <property type="match status" value="1"/>
</dbReference>
<dbReference type="OMA" id="AQHVTYV"/>
<keyword evidence="5 12" id="KW-0347">Helicase</keyword>